<keyword evidence="13" id="KW-1185">Reference proteome</keyword>
<dbReference type="OrthoDB" id="9811804at2"/>
<dbReference type="InterPro" id="IPR000795">
    <property type="entry name" value="T_Tr_GTP-bd_dom"/>
</dbReference>
<dbReference type="CDD" id="cd01887">
    <property type="entry name" value="IF2_eIF5B"/>
    <property type="match status" value="1"/>
</dbReference>
<evidence type="ECO:0000256" key="4">
    <source>
        <dbReference type="ARBA" id="ARBA00022741"/>
    </source>
</evidence>
<reference evidence="12 13" key="1">
    <citation type="submission" date="2019-06" db="EMBL/GenBank/DDBJ databases">
        <title>Draft Genome Sequence of Candidatus Phytoplasma pini-Related Strain MDPP: A Resource for Comparative Genomics of Gymnosperm-infecting Phytoplasmas.</title>
        <authorList>
            <person name="Cai W."/>
            <person name="Costanzo S."/>
            <person name="Shao J."/>
            <person name="Zhao Y."/>
            <person name="Davis R."/>
        </authorList>
    </citation>
    <scope>NUCLEOTIDE SEQUENCE [LARGE SCALE GENOMIC DNA]</scope>
    <source>
        <strain evidence="12 13">MDPP</strain>
    </source>
</reference>
<evidence type="ECO:0000256" key="7">
    <source>
        <dbReference type="ARBA" id="ARBA00025162"/>
    </source>
</evidence>
<dbReference type="GO" id="GO:0003924">
    <property type="term" value="F:GTPase activity"/>
    <property type="evidence" value="ECO:0007669"/>
    <property type="project" value="UniProtKB-UniRule"/>
</dbReference>
<evidence type="ECO:0000259" key="11">
    <source>
        <dbReference type="PROSITE" id="PS51722"/>
    </source>
</evidence>
<evidence type="ECO:0000313" key="12">
    <source>
        <dbReference type="EMBL" id="TVY12135.1"/>
    </source>
</evidence>
<dbReference type="Proteomes" id="UP000320078">
    <property type="component" value="Unassembled WGS sequence"/>
</dbReference>
<dbReference type="PROSITE" id="PS51722">
    <property type="entry name" value="G_TR_2"/>
    <property type="match status" value="1"/>
</dbReference>
<dbReference type="PANTHER" id="PTHR43381:SF5">
    <property type="entry name" value="TR-TYPE G DOMAIN-CONTAINING PROTEIN"/>
    <property type="match status" value="1"/>
</dbReference>
<dbReference type="InterPro" id="IPR009000">
    <property type="entry name" value="Transl_B-barrel_sf"/>
</dbReference>
<proteinExistence type="inferred from homology"/>
<protein>
    <recommendedName>
        <fullName evidence="2 8">Translation initiation factor IF-2</fullName>
    </recommendedName>
</protein>
<comment type="caution">
    <text evidence="12">The sequence shown here is derived from an EMBL/GenBank/DDBJ whole genome shotgun (WGS) entry which is preliminary data.</text>
</comment>
<keyword evidence="8" id="KW-0963">Cytoplasm</keyword>
<comment type="caution">
    <text evidence="8">Lacks conserved residue(s) required for the propagation of feature annotation.</text>
</comment>
<dbReference type="InterPro" id="IPR036925">
    <property type="entry name" value="TIF_IF2_dom3_sf"/>
</dbReference>
<dbReference type="RefSeq" id="WP_144658507.1">
    <property type="nucleotide sequence ID" value="NZ_VIAE01000009.1"/>
</dbReference>
<dbReference type="Pfam" id="PF22042">
    <property type="entry name" value="EF-G_D2"/>
    <property type="match status" value="1"/>
</dbReference>
<dbReference type="Gene3D" id="3.40.50.300">
    <property type="entry name" value="P-loop containing nucleotide triphosphate hydrolases"/>
    <property type="match status" value="1"/>
</dbReference>
<dbReference type="FunFam" id="2.40.30.10:FF:000008">
    <property type="entry name" value="Translation initiation factor IF-2"/>
    <property type="match status" value="1"/>
</dbReference>
<dbReference type="NCBIfam" id="TIGR00487">
    <property type="entry name" value="IF-2"/>
    <property type="match status" value="1"/>
</dbReference>
<dbReference type="NCBIfam" id="TIGR00231">
    <property type="entry name" value="small_GTP"/>
    <property type="match status" value="1"/>
</dbReference>
<keyword evidence="3 8" id="KW-0396">Initiation factor</keyword>
<dbReference type="InterPro" id="IPR023115">
    <property type="entry name" value="TIF_IF2_dom3"/>
</dbReference>
<feature type="coiled-coil region" evidence="10">
    <location>
        <begin position="359"/>
        <end position="386"/>
    </location>
</feature>
<keyword evidence="5 8" id="KW-0648">Protein biosynthesis</keyword>
<dbReference type="SUPFAM" id="SSF52156">
    <property type="entry name" value="Initiation factor IF2/eIF5b, domain 3"/>
    <property type="match status" value="1"/>
</dbReference>
<feature type="binding site" evidence="8">
    <location>
        <begin position="113"/>
        <end position="120"/>
    </location>
    <ligand>
        <name>GTP</name>
        <dbReference type="ChEBI" id="CHEBI:37565"/>
    </ligand>
</feature>
<dbReference type="FunFam" id="2.40.30.10:FF:000054">
    <property type="entry name" value="Translation initiation factor IF-2"/>
    <property type="match status" value="1"/>
</dbReference>
<evidence type="ECO:0000256" key="1">
    <source>
        <dbReference type="ARBA" id="ARBA00007733"/>
    </source>
</evidence>
<dbReference type="InterPro" id="IPR006847">
    <property type="entry name" value="IF2_N"/>
</dbReference>
<keyword evidence="10" id="KW-0175">Coiled coil</keyword>
<dbReference type="GO" id="GO:0003743">
    <property type="term" value="F:translation initiation factor activity"/>
    <property type="evidence" value="ECO:0007669"/>
    <property type="project" value="UniProtKB-UniRule"/>
</dbReference>
<comment type="function">
    <text evidence="7 8 9">One of the essential components for the initiation of protein synthesis. Protects formylmethionyl-tRNA from spontaneous hydrolysis and promotes its binding to the 30S ribosomal subunits. Also involved in the hydrolysis of GTP during the formation of the 70S ribosomal complex.</text>
</comment>
<name>A0A559KJ23_9MOLU</name>
<evidence type="ECO:0000256" key="9">
    <source>
        <dbReference type="RuleBase" id="RU000644"/>
    </source>
</evidence>
<dbReference type="CDD" id="cd03692">
    <property type="entry name" value="mtIF2_IVc"/>
    <property type="match status" value="1"/>
</dbReference>
<gene>
    <name evidence="8 12" type="primary">infB</name>
    <name evidence="12" type="ORF">MDPP_00314</name>
</gene>
<dbReference type="Pfam" id="PF00009">
    <property type="entry name" value="GTP_EFTU"/>
    <property type="match status" value="1"/>
</dbReference>
<evidence type="ECO:0000256" key="2">
    <source>
        <dbReference type="ARBA" id="ARBA00020675"/>
    </source>
</evidence>
<evidence type="ECO:0000256" key="6">
    <source>
        <dbReference type="ARBA" id="ARBA00023134"/>
    </source>
</evidence>
<dbReference type="Pfam" id="PF04760">
    <property type="entry name" value="IF2_N"/>
    <property type="match status" value="1"/>
</dbReference>
<organism evidence="12 13">
    <name type="scientific">Candidatus Phytoplasma pini</name>
    <dbReference type="NCBI Taxonomy" id="267362"/>
    <lineage>
        <taxon>Bacteria</taxon>
        <taxon>Bacillati</taxon>
        <taxon>Mycoplasmatota</taxon>
        <taxon>Mollicutes</taxon>
        <taxon>Acholeplasmatales</taxon>
        <taxon>Acholeplasmataceae</taxon>
        <taxon>Candidatus Phytoplasma</taxon>
    </lineage>
</organism>
<dbReference type="InterPro" id="IPR005225">
    <property type="entry name" value="Small_GTP-bd"/>
</dbReference>
<dbReference type="EMBL" id="VIAE01000009">
    <property type="protein sequence ID" value="TVY12135.1"/>
    <property type="molecule type" value="Genomic_DNA"/>
</dbReference>
<dbReference type="GO" id="GO:0005829">
    <property type="term" value="C:cytosol"/>
    <property type="evidence" value="ECO:0007669"/>
    <property type="project" value="TreeGrafter"/>
</dbReference>
<dbReference type="FunFam" id="3.40.50.10050:FF:000001">
    <property type="entry name" value="Translation initiation factor IF-2"/>
    <property type="match status" value="1"/>
</dbReference>
<feature type="domain" description="Tr-type G" evidence="11">
    <location>
        <begin position="104"/>
        <end position="272"/>
    </location>
</feature>
<dbReference type="SUPFAM" id="SSF50447">
    <property type="entry name" value="Translation proteins"/>
    <property type="match status" value="2"/>
</dbReference>
<dbReference type="PANTHER" id="PTHR43381">
    <property type="entry name" value="TRANSLATION INITIATION FACTOR IF-2-RELATED"/>
    <property type="match status" value="1"/>
</dbReference>
<dbReference type="GO" id="GO:0005525">
    <property type="term" value="F:GTP binding"/>
    <property type="evidence" value="ECO:0007669"/>
    <property type="project" value="UniProtKB-KW"/>
</dbReference>
<dbReference type="InterPro" id="IPR044145">
    <property type="entry name" value="IF2_II"/>
</dbReference>
<feature type="region of interest" description="G-domain" evidence="8">
    <location>
        <begin position="107"/>
        <end position="255"/>
    </location>
</feature>
<dbReference type="Gene3D" id="3.40.50.10050">
    <property type="entry name" value="Translation initiation factor IF- 2, domain 3"/>
    <property type="match status" value="1"/>
</dbReference>
<sequence length="603" mass="68524">MNQDYKKIKIKNYTFNPQHTIKDLANILQVSNIFLIKKLIQLGIKTNINQIINKEIIELLGKYLDIEIIYPKIKVENQEKNLDNKVKEVIIKTTINKNNPNLIKRTPIVTIMGHVDHGKTTLLDTIRQTKIVDQEFGGITQHIGAYEITFEQDKITILDSPGHEAFFHMRSRGAQITDICLLVVAVDDGVKPQTIESIKHAQKAKVDIIVVLNKIDKPNNKKEIIMSELSRLGLTPEIWGGETIYIEISALKKEGIKELLQMILLISDIKQIKTDLSQISKGIVIEAQLDKNKGPIATLISTQGILKVGDVIIIGETYGKIRSIENDIQQLIKQALPSQPIVVTGLDKTPQAGDHFMVVKNKKIARKIIEEKQKDLKNQKNNDQELIFGNNYNVLELEKDEKNKFLNVILKADTQGSVEAIAQALEKLNIENFQVKIIKKDVGIITIRDIHLAKNFDAILINFNTKVSNALEKLAQHFEIKIKNYNILYKMLEEIEKELKKLIKPVFEEKLTGKAEIRKIFYISSIGTIAGCYVLEGTIFNKSFIKVIRNKEIIYQGNITSLKHLKNNISSAVKGHECGILSDNFNSFEVNDIIESYKKEKKE</sequence>
<dbReference type="SUPFAM" id="SSF52540">
    <property type="entry name" value="P-loop containing nucleoside triphosphate hydrolases"/>
    <property type="match status" value="1"/>
</dbReference>
<keyword evidence="4 8" id="KW-0547">Nucleotide-binding</keyword>
<dbReference type="InterPro" id="IPR015760">
    <property type="entry name" value="TIF_IF2"/>
</dbReference>
<evidence type="ECO:0000256" key="10">
    <source>
        <dbReference type="SAM" id="Coils"/>
    </source>
</evidence>
<dbReference type="InterPro" id="IPR000178">
    <property type="entry name" value="TF_IF2_bacterial-like"/>
</dbReference>
<dbReference type="HAMAP" id="MF_00100_B">
    <property type="entry name" value="IF_2_B"/>
    <property type="match status" value="1"/>
</dbReference>
<comment type="similarity">
    <text evidence="1 8 9">Belongs to the TRAFAC class translation factor GTPase superfamily. Classic translation factor GTPase family. IF-2 subfamily.</text>
</comment>
<evidence type="ECO:0000256" key="8">
    <source>
        <dbReference type="HAMAP-Rule" id="MF_00100"/>
    </source>
</evidence>
<feature type="binding site" evidence="8">
    <location>
        <begin position="213"/>
        <end position="216"/>
    </location>
    <ligand>
        <name>GTP</name>
        <dbReference type="ChEBI" id="CHEBI:37565"/>
    </ligand>
</feature>
<dbReference type="Gene3D" id="2.40.30.10">
    <property type="entry name" value="Translation factors"/>
    <property type="match status" value="2"/>
</dbReference>
<dbReference type="InterPro" id="IPR027417">
    <property type="entry name" value="P-loop_NTPase"/>
</dbReference>
<accession>A0A559KJ23</accession>
<dbReference type="InterPro" id="IPR053905">
    <property type="entry name" value="EF-G-like_DII"/>
</dbReference>
<comment type="subcellular location">
    <subcellularLocation>
        <location evidence="8">Cytoplasm</location>
    </subcellularLocation>
</comment>
<dbReference type="FunFam" id="3.40.50.300:FF:000019">
    <property type="entry name" value="Translation initiation factor IF-2"/>
    <property type="match status" value="1"/>
</dbReference>
<evidence type="ECO:0000313" key="13">
    <source>
        <dbReference type="Proteomes" id="UP000320078"/>
    </source>
</evidence>
<evidence type="ECO:0000256" key="3">
    <source>
        <dbReference type="ARBA" id="ARBA00022540"/>
    </source>
</evidence>
<dbReference type="AlphaFoldDB" id="A0A559KJ23"/>
<evidence type="ECO:0000256" key="5">
    <source>
        <dbReference type="ARBA" id="ARBA00022917"/>
    </source>
</evidence>
<dbReference type="CDD" id="cd03702">
    <property type="entry name" value="IF2_mtIF2_II"/>
    <property type="match status" value="1"/>
</dbReference>
<keyword evidence="6 8" id="KW-0342">GTP-binding</keyword>
<dbReference type="Pfam" id="PF11987">
    <property type="entry name" value="IF-2"/>
    <property type="match status" value="1"/>
</dbReference>